<organism evidence="3 4">
    <name type="scientific">Glaciihabitans arcticus</name>
    <dbReference type="NCBI Taxonomy" id="2668039"/>
    <lineage>
        <taxon>Bacteria</taxon>
        <taxon>Bacillati</taxon>
        <taxon>Actinomycetota</taxon>
        <taxon>Actinomycetes</taxon>
        <taxon>Micrococcales</taxon>
        <taxon>Microbacteriaceae</taxon>
        <taxon>Glaciihabitans</taxon>
    </lineage>
</organism>
<dbReference type="Proteomes" id="UP000294194">
    <property type="component" value="Unassembled WGS sequence"/>
</dbReference>
<feature type="transmembrane region" description="Helical" evidence="1">
    <location>
        <begin position="29"/>
        <end position="48"/>
    </location>
</feature>
<evidence type="ECO:0000259" key="2">
    <source>
        <dbReference type="PROSITE" id="PS51782"/>
    </source>
</evidence>
<keyword evidence="4" id="KW-1185">Reference proteome</keyword>
<evidence type="ECO:0000313" key="4">
    <source>
        <dbReference type="Proteomes" id="UP000294194"/>
    </source>
</evidence>
<keyword evidence="1" id="KW-1133">Transmembrane helix</keyword>
<protein>
    <recommendedName>
        <fullName evidence="2">LysM domain-containing protein</fullName>
    </recommendedName>
</protein>
<dbReference type="PROSITE" id="PS51782">
    <property type="entry name" value="LYSM"/>
    <property type="match status" value="1"/>
</dbReference>
<evidence type="ECO:0000256" key="1">
    <source>
        <dbReference type="SAM" id="Phobius"/>
    </source>
</evidence>
<gene>
    <name evidence="3" type="ORF">EYE40_01240</name>
</gene>
<keyword evidence="1" id="KW-0812">Transmembrane</keyword>
<proteinExistence type="predicted"/>
<dbReference type="Gene3D" id="3.10.350.10">
    <property type="entry name" value="LysM domain"/>
    <property type="match status" value="1"/>
</dbReference>
<feature type="domain" description="LysM" evidence="2">
    <location>
        <begin position="64"/>
        <end position="112"/>
    </location>
</feature>
<dbReference type="EMBL" id="SISG01000001">
    <property type="protein sequence ID" value="TBN58479.1"/>
    <property type="molecule type" value="Genomic_DNA"/>
</dbReference>
<name>A0A4V2JF86_9MICO</name>
<keyword evidence="1" id="KW-0472">Membrane</keyword>
<dbReference type="InterPro" id="IPR018392">
    <property type="entry name" value="LysM"/>
</dbReference>
<dbReference type="InterPro" id="IPR036779">
    <property type="entry name" value="LysM_dom_sf"/>
</dbReference>
<accession>A0A4V2JF86</accession>
<comment type="caution">
    <text evidence="3">The sequence shown here is derived from an EMBL/GenBank/DDBJ whole genome shotgun (WGS) entry which is preliminary data.</text>
</comment>
<sequence>MNAAPVLAPAAQPRSAAQPRLRITRRGRAVLMTLIAIPIVIAALFFALNGGGAMAGNGAGVALEQVTIEPGQTLWGLAEQYAPHSDPRDFVADVVNLNGIVDVLEAGQVVDIPAQYTN</sequence>
<reference evidence="4" key="1">
    <citation type="submission" date="2019-02" db="EMBL/GenBank/DDBJ databases">
        <title>Glaciihabitans arcticus sp. nov., a psychrotolerant bacterium isolated from polar soil.</title>
        <authorList>
            <person name="Dahal R.H."/>
        </authorList>
    </citation>
    <scope>NUCLEOTIDE SEQUENCE [LARGE SCALE GENOMIC DNA]</scope>
    <source>
        <strain evidence="4">RP-3-7</strain>
    </source>
</reference>
<evidence type="ECO:0000313" key="3">
    <source>
        <dbReference type="EMBL" id="TBN58479.1"/>
    </source>
</evidence>
<dbReference type="AlphaFoldDB" id="A0A4V2JF86"/>